<dbReference type="InterPro" id="IPR023401">
    <property type="entry name" value="ODC_N"/>
</dbReference>
<accession>A0ABV9TB86</accession>
<evidence type="ECO:0000313" key="2">
    <source>
        <dbReference type="Proteomes" id="UP001595926"/>
    </source>
</evidence>
<sequence>MIIIIIYNVTNQNNDNDYHLQKYEINSINKKGEEKMSRTNTPTIHILSRSDLSDIDLKPAEVIRLVEEAYLTYANKESLCPTKLMMDLPNKQRDAVSYSMLGYDGSLEKIGFKTSYRQGSQSADKYYTTISLYDDTTGLPFAFMDCHRIGGYRTPATTAIIAKHCAKENAESALMVGTGAQGINTLSYLLTAVPTLKTLRLFGTHPDGIAVSLATFAKHFPDREIELIEDVPAAVAESDIVVAASGRAAHPKIQTSWLKPGGLLVSVASKGVASGVLQDVDYVVATNKMQMGVTGKRLAGSDNEASIDSELPDIVAGRKSGRNSQQDKVFAFSSGMIITDIPVANALATRAISAGRGTRVKLWS</sequence>
<dbReference type="PANTHER" id="PTHR13812:SF19">
    <property type="entry name" value="KETIMINE REDUCTASE MU-CRYSTALLIN"/>
    <property type="match status" value="1"/>
</dbReference>
<dbReference type="InterPro" id="IPR003462">
    <property type="entry name" value="ODC_Mu_crystall"/>
</dbReference>
<gene>
    <name evidence="1" type="ORF">ACFPDQ_03310</name>
</gene>
<proteinExistence type="predicted"/>
<dbReference type="EMBL" id="JBHSJH010000001">
    <property type="protein sequence ID" value="MFC4892076.1"/>
    <property type="molecule type" value="Genomic_DNA"/>
</dbReference>
<comment type="caution">
    <text evidence="1">The sequence shown here is derived from an EMBL/GenBank/DDBJ whole genome shotgun (WGS) entry which is preliminary data.</text>
</comment>
<keyword evidence="2" id="KW-1185">Reference proteome</keyword>
<evidence type="ECO:0000313" key="1">
    <source>
        <dbReference type="EMBL" id="MFC4892076.1"/>
    </source>
</evidence>
<dbReference type="Gene3D" id="3.40.50.720">
    <property type="entry name" value="NAD(P)-binding Rossmann-like Domain"/>
    <property type="match status" value="1"/>
</dbReference>
<protein>
    <submittedName>
        <fullName evidence="1">Ornithine cyclodeaminase</fullName>
    </submittedName>
</protein>
<dbReference type="Pfam" id="PF02423">
    <property type="entry name" value="OCD_Mu_crystall"/>
    <property type="match status" value="1"/>
</dbReference>
<dbReference type="PIRSF" id="PIRSF001439">
    <property type="entry name" value="CryM"/>
    <property type="match status" value="1"/>
</dbReference>
<dbReference type="PANTHER" id="PTHR13812">
    <property type="entry name" value="KETIMINE REDUCTASE MU-CRYSTALLIN"/>
    <property type="match status" value="1"/>
</dbReference>
<name>A0ABV9TB86_9GAMM</name>
<reference evidence="2" key="1">
    <citation type="journal article" date="2019" name="Int. J. Syst. Evol. Microbiol.">
        <title>The Global Catalogue of Microorganisms (GCM) 10K type strain sequencing project: providing services to taxonomists for standard genome sequencing and annotation.</title>
        <authorList>
            <consortium name="The Broad Institute Genomics Platform"/>
            <consortium name="The Broad Institute Genome Sequencing Center for Infectious Disease"/>
            <person name="Wu L."/>
            <person name="Ma J."/>
        </authorList>
    </citation>
    <scope>NUCLEOTIDE SEQUENCE [LARGE SCALE GENOMIC DNA]</scope>
    <source>
        <strain evidence="2">CGMCC 1.13718</strain>
    </source>
</reference>
<dbReference type="InterPro" id="IPR036291">
    <property type="entry name" value="NAD(P)-bd_dom_sf"/>
</dbReference>
<dbReference type="Gene3D" id="3.30.1780.10">
    <property type="entry name" value="ornithine cyclodeaminase, domain 1"/>
    <property type="match status" value="1"/>
</dbReference>
<dbReference type="SUPFAM" id="SSF51735">
    <property type="entry name" value="NAD(P)-binding Rossmann-fold domains"/>
    <property type="match status" value="1"/>
</dbReference>
<dbReference type="Proteomes" id="UP001595926">
    <property type="component" value="Unassembled WGS sequence"/>
</dbReference>
<organism evidence="1 2">
    <name type="scientific">Pseudofrancisella aestuarii</name>
    <dbReference type="NCBI Taxonomy" id="2670347"/>
    <lineage>
        <taxon>Bacteria</taxon>
        <taxon>Pseudomonadati</taxon>
        <taxon>Pseudomonadota</taxon>
        <taxon>Gammaproteobacteria</taxon>
        <taxon>Thiotrichales</taxon>
        <taxon>Francisellaceae</taxon>
        <taxon>Pseudofrancisella</taxon>
    </lineage>
</organism>
<dbReference type="RefSeq" id="WP_244614597.1">
    <property type="nucleotide sequence ID" value="NZ_JBHSJH010000001.1"/>
</dbReference>